<feature type="coiled-coil region" evidence="1">
    <location>
        <begin position="595"/>
        <end position="675"/>
    </location>
</feature>
<feature type="coiled-coil region" evidence="1">
    <location>
        <begin position="452"/>
        <end position="482"/>
    </location>
</feature>
<feature type="coiled-coil region" evidence="1">
    <location>
        <begin position="253"/>
        <end position="316"/>
    </location>
</feature>
<organism evidence="4 5">
    <name type="scientific">Thiorhodococcus fuscus</name>
    <dbReference type="NCBI Taxonomy" id="527200"/>
    <lineage>
        <taxon>Bacteria</taxon>
        <taxon>Pseudomonadati</taxon>
        <taxon>Pseudomonadota</taxon>
        <taxon>Gammaproteobacteria</taxon>
        <taxon>Chromatiales</taxon>
        <taxon>Chromatiaceae</taxon>
        <taxon>Thiorhodococcus</taxon>
    </lineage>
</organism>
<reference evidence="5" key="1">
    <citation type="journal article" date="2019" name="Int. J. Syst. Evol. Microbiol.">
        <title>The Global Catalogue of Microorganisms (GCM) 10K type strain sequencing project: providing services to taxonomists for standard genome sequencing and annotation.</title>
        <authorList>
            <consortium name="The Broad Institute Genomics Platform"/>
            <consortium name="The Broad Institute Genome Sequencing Center for Infectious Disease"/>
            <person name="Wu L."/>
            <person name="Ma J."/>
        </authorList>
    </citation>
    <scope>NUCLEOTIDE SEQUENCE [LARGE SCALE GENOMIC DNA]</scope>
    <source>
        <strain evidence="5">KACC 12597</strain>
    </source>
</reference>
<feature type="coiled-coil region" evidence="1">
    <location>
        <begin position="521"/>
        <end position="562"/>
    </location>
</feature>
<gene>
    <name evidence="4" type="ORF">ACFSJC_17825</name>
</gene>
<evidence type="ECO:0000256" key="3">
    <source>
        <dbReference type="SAM" id="Phobius"/>
    </source>
</evidence>
<evidence type="ECO:0000313" key="4">
    <source>
        <dbReference type="EMBL" id="MFD2113711.1"/>
    </source>
</evidence>
<accession>A0ABW4YDK8</accession>
<feature type="compositionally biased region" description="Polar residues" evidence="2">
    <location>
        <begin position="765"/>
        <end position="779"/>
    </location>
</feature>
<keyword evidence="5" id="KW-1185">Reference proteome</keyword>
<feature type="region of interest" description="Disordered" evidence="2">
    <location>
        <begin position="758"/>
        <end position="786"/>
    </location>
</feature>
<evidence type="ECO:0008006" key="6">
    <source>
        <dbReference type="Google" id="ProtNLM"/>
    </source>
</evidence>
<dbReference type="EMBL" id="JBHUHX010000052">
    <property type="protein sequence ID" value="MFD2113711.1"/>
    <property type="molecule type" value="Genomic_DNA"/>
</dbReference>
<protein>
    <recommendedName>
        <fullName evidence="6">DUF4407 domain-containing protein</fullName>
    </recommendedName>
</protein>
<proteinExistence type="predicted"/>
<keyword evidence="1" id="KW-0175">Coiled coil</keyword>
<dbReference type="Proteomes" id="UP001597337">
    <property type="component" value="Unassembled WGS sequence"/>
</dbReference>
<keyword evidence="3" id="KW-0472">Membrane</keyword>
<feature type="region of interest" description="Disordered" evidence="2">
    <location>
        <begin position="708"/>
        <end position="744"/>
    </location>
</feature>
<sequence>MDNRSRSDPHPSIAFTAYLRLRPYGDRLLTPAVAVWLGFAWVLILLMASLEGVVWGLIGASIVPHDAPWMRPLAGLFMFALMFSVIWIVDASLIMSERPMIRARRWNPNAERGLGALLRWWLGILARLAIVAVSLYVTAPFLGKLIRADDIATYHQRQVERYQTEREARLQSEIARETRDTKTLYTERTAPLEAEIARLNRSLAAERERRSQIEQEFAPVMEILRQDLAGTQKRVGDEILGRDGRPAGHGREARKWEANAERLAQQLEAKQAELDQQSAPIAQRIDQLEQTLRGRAEELERLRQEQQRRLDRIAAEVAARQTEAAPPQLTFAARSLALQALRDRPEEHGVPHFETVEGFAQAALGVLFFSLIAIKLFEPPSVRAYFSETIQMQYRKYLDGGLAEIPGFELPEDPSRRLNSAEFVRLWNAFERDPASFYQERQSLIEARAPLRRFLTEQALEQEALLQRMENLRGERTHLQRRRDHELAALDRELAIRTDQLQAQLADETKSLHNHRRIELATQLQEARESWNRSRAQQEAELRQQEEALALEQETAREALRLREREIADLHARGEAEARQSELAKQLAHAEKLAELELKRERERDQTRLKAMREELGRLRALEGRQGSELQTLRETERKLNDQIASIEQTALILREDLETERTQLSTLNQAAETEAAESGRRRGFWTRGENSIPRDIKRDIKALEKTERANSERLAKLSEERRTQESRRQANATELRETETRLAATRARIELYEDNLSRLLGAQEQETTRPPTEPNGSATHPGDAP</sequence>
<evidence type="ECO:0000256" key="1">
    <source>
        <dbReference type="SAM" id="Coils"/>
    </source>
</evidence>
<comment type="caution">
    <text evidence="4">The sequence shown here is derived from an EMBL/GenBank/DDBJ whole genome shotgun (WGS) entry which is preliminary data.</text>
</comment>
<name>A0ABW4YDK8_9GAMM</name>
<feature type="transmembrane region" description="Helical" evidence="3">
    <location>
        <begin position="116"/>
        <end position="137"/>
    </location>
</feature>
<feature type="transmembrane region" description="Helical" evidence="3">
    <location>
        <begin position="69"/>
        <end position="95"/>
    </location>
</feature>
<evidence type="ECO:0000256" key="2">
    <source>
        <dbReference type="SAM" id="MobiDB-lite"/>
    </source>
</evidence>
<keyword evidence="3" id="KW-1133">Transmembrane helix</keyword>
<dbReference type="RefSeq" id="WP_386028539.1">
    <property type="nucleotide sequence ID" value="NZ_JBHUHX010000052.1"/>
</dbReference>
<keyword evidence="3" id="KW-0812">Transmembrane</keyword>
<evidence type="ECO:0000313" key="5">
    <source>
        <dbReference type="Proteomes" id="UP001597337"/>
    </source>
</evidence>
<feature type="transmembrane region" description="Helical" evidence="3">
    <location>
        <begin position="28"/>
        <end position="49"/>
    </location>
</feature>
<feature type="compositionally biased region" description="Basic and acidic residues" evidence="2">
    <location>
        <begin position="708"/>
        <end position="741"/>
    </location>
</feature>